<dbReference type="OrthoDB" id="2305901at2759"/>
<gene>
    <name evidence="1" type="ORF">PMG11_04499</name>
</gene>
<dbReference type="EMBL" id="CDHK01000004">
    <property type="protein sequence ID" value="CEO59846.1"/>
    <property type="molecule type" value="Genomic_DNA"/>
</dbReference>
<proteinExistence type="predicted"/>
<evidence type="ECO:0000313" key="2">
    <source>
        <dbReference type="Proteomes" id="UP000042958"/>
    </source>
</evidence>
<sequence>MIWFSLCLLALAFVVFILLGILSHPPHWIFPYINRASCLTHVPIYFSPYSSKSPFKPPILRRIHQTPPTVMTATQLVLSTPELVSEILQWDAGGYKEYDGPFNQTSAKTRFVNYALVNTLWFHEAMRYLWWTPLPFSKLRTLGRRLPRERKQVYANFVVDLVLENDPHGSYKENRVLERLSFPRLRFVKIYIRPGQRLLSLPEIGGFALHDLTIDVRAGHSGMHGAFDDNQMQNRLAKRLMVGFLNTGL</sequence>
<reference evidence="2" key="1">
    <citation type="journal article" date="2015" name="Genome Announc.">
        <title>Draft genome sequence of the fungus Penicillium brasilianum MG11.</title>
        <authorList>
            <person name="Horn F."/>
            <person name="Linde J."/>
            <person name="Mattern D.J."/>
            <person name="Walther G."/>
            <person name="Guthke R."/>
            <person name="Brakhage A.A."/>
            <person name="Valiante V."/>
        </authorList>
    </citation>
    <scope>NUCLEOTIDE SEQUENCE [LARGE SCALE GENOMIC DNA]</scope>
    <source>
        <strain evidence="2">MG11</strain>
    </source>
</reference>
<organism evidence="1 2">
    <name type="scientific">Penicillium brasilianum</name>
    <dbReference type="NCBI Taxonomy" id="104259"/>
    <lineage>
        <taxon>Eukaryota</taxon>
        <taxon>Fungi</taxon>
        <taxon>Dikarya</taxon>
        <taxon>Ascomycota</taxon>
        <taxon>Pezizomycotina</taxon>
        <taxon>Eurotiomycetes</taxon>
        <taxon>Eurotiomycetidae</taxon>
        <taxon>Eurotiales</taxon>
        <taxon>Aspergillaceae</taxon>
        <taxon>Penicillium</taxon>
    </lineage>
</organism>
<evidence type="ECO:0000313" key="1">
    <source>
        <dbReference type="EMBL" id="CEO59846.1"/>
    </source>
</evidence>
<accession>A0A0F7VG83</accession>
<dbReference type="AlphaFoldDB" id="A0A0F7VG83"/>
<dbReference type="Proteomes" id="UP000042958">
    <property type="component" value="Unassembled WGS sequence"/>
</dbReference>
<name>A0A0F7VG83_PENBI</name>
<protein>
    <submittedName>
        <fullName evidence="1">Uncharacterized protein</fullName>
    </submittedName>
</protein>
<keyword evidence="2" id="KW-1185">Reference proteome</keyword>